<proteinExistence type="predicted"/>
<dbReference type="EMBL" id="JACJVP010000059">
    <property type="protein sequence ID" value="MBB6674991.1"/>
    <property type="molecule type" value="Genomic_DNA"/>
</dbReference>
<evidence type="ECO:0000313" key="7">
    <source>
        <dbReference type="EMBL" id="MBB6674991.1"/>
    </source>
</evidence>
<accession>A0A7X0RWN1</accession>
<dbReference type="RefSeq" id="WP_185672852.1">
    <property type="nucleotide sequence ID" value="NZ_JACJVP010000059.1"/>
</dbReference>
<feature type="transmembrane region" description="Helical" evidence="6">
    <location>
        <begin position="130"/>
        <end position="152"/>
    </location>
</feature>
<evidence type="ECO:0000313" key="8">
    <source>
        <dbReference type="Proteomes" id="UP000547209"/>
    </source>
</evidence>
<comment type="caution">
    <text evidence="7">The sequence shown here is derived from an EMBL/GenBank/DDBJ whole genome shotgun (WGS) entry which is preliminary data.</text>
</comment>
<dbReference type="AlphaFoldDB" id="A0A7X0RWN1"/>
<evidence type="ECO:0000256" key="6">
    <source>
        <dbReference type="SAM" id="Phobius"/>
    </source>
</evidence>
<gene>
    <name evidence="7" type="ORF">H7C19_30365</name>
</gene>
<keyword evidence="8" id="KW-1185">Reference proteome</keyword>
<dbReference type="InterPro" id="IPR017039">
    <property type="entry name" value="Virul_fac_BrkB"/>
</dbReference>
<keyword evidence="2" id="KW-1003">Cell membrane</keyword>
<comment type="subcellular location">
    <subcellularLocation>
        <location evidence="1">Cell membrane</location>
        <topology evidence="1">Multi-pass membrane protein</topology>
    </subcellularLocation>
</comment>
<dbReference type="Proteomes" id="UP000547209">
    <property type="component" value="Unassembled WGS sequence"/>
</dbReference>
<evidence type="ECO:0000256" key="1">
    <source>
        <dbReference type="ARBA" id="ARBA00004651"/>
    </source>
</evidence>
<protein>
    <submittedName>
        <fullName evidence="7">YihY/virulence factor BrkB family protein</fullName>
    </submittedName>
</protein>
<dbReference type="NCBIfam" id="TIGR00765">
    <property type="entry name" value="yihY_not_rbn"/>
    <property type="match status" value="1"/>
</dbReference>
<keyword evidence="3 6" id="KW-0812">Transmembrane</keyword>
<feature type="transmembrane region" description="Helical" evidence="6">
    <location>
        <begin position="205"/>
        <end position="228"/>
    </location>
</feature>
<evidence type="ECO:0000256" key="4">
    <source>
        <dbReference type="ARBA" id="ARBA00022989"/>
    </source>
</evidence>
<evidence type="ECO:0000256" key="2">
    <source>
        <dbReference type="ARBA" id="ARBA00022475"/>
    </source>
</evidence>
<feature type="transmembrane region" description="Helical" evidence="6">
    <location>
        <begin position="29"/>
        <end position="50"/>
    </location>
</feature>
<feature type="transmembrane region" description="Helical" evidence="6">
    <location>
        <begin position="240"/>
        <end position="260"/>
    </location>
</feature>
<evidence type="ECO:0000256" key="3">
    <source>
        <dbReference type="ARBA" id="ARBA00022692"/>
    </source>
</evidence>
<dbReference type="PIRSF" id="PIRSF035875">
    <property type="entry name" value="RNase_BN"/>
    <property type="match status" value="1"/>
</dbReference>
<dbReference type="PANTHER" id="PTHR30213">
    <property type="entry name" value="INNER MEMBRANE PROTEIN YHJD"/>
    <property type="match status" value="1"/>
</dbReference>
<evidence type="ECO:0000256" key="5">
    <source>
        <dbReference type="ARBA" id="ARBA00023136"/>
    </source>
</evidence>
<keyword evidence="4 6" id="KW-1133">Transmembrane helix</keyword>
<feature type="transmembrane region" description="Helical" evidence="6">
    <location>
        <begin position="172"/>
        <end position="193"/>
    </location>
</feature>
<reference evidence="7 8" key="1">
    <citation type="submission" date="2020-08" db="EMBL/GenBank/DDBJ databases">
        <title>Cohnella phylogeny.</title>
        <authorList>
            <person name="Dunlap C."/>
        </authorList>
    </citation>
    <scope>NUCLEOTIDE SEQUENCE [LARGE SCALE GENOMIC DNA]</scope>
    <source>
        <strain evidence="7 8">DSM 28246</strain>
    </source>
</reference>
<organism evidence="7 8">
    <name type="scientific">Cohnella nanjingensis</name>
    <dbReference type="NCBI Taxonomy" id="1387779"/>
    <lineage>
        <taxon>Bacteria</taxon>
        <taxon>Bacillati</taxon>
        <taxon>Bacillota</taxon>
        <taxon>Bacilli</taxon>
        <taxon>Bacillales</taxon>
        <taxon>Paenibacillaceae</taxon>
        <taxon>Cohnella</taxon>
    </lineage>
</organism>
<dbReference type="Pfam" id="PF03631">
    <property type="entry name" value="Virul_fac_BrkB"/>
    <property type="match status" value="1"/>
</dbReference>
<name>A0A7X0RWN1_9BACL</name>
<dbReference type="PANTHER" id="PTHR30213:SF0">
    <property type="entry name" value="UPF0761 MEMBRANE PROTEIN YIHY"/>
    <property type="match status" value="1"/>
</dbReference>
<sequence>MSKNRTIRFAEHLYCRFQDDEVPAMGAQLTYYLILAVFPFLIFLVALIGYTPFTTADMMDAVSKLLPDLSNQVLAETLDGIQNNRSHTLLSIGMIGTLWSASSGVNAIIKALNKAYDEPETRPFWRVKGLSLLCTVILTVVIFLSLALLIFGRWLGDRLSDFFSLPAFFDEVWAVGQFAIPVVIIAVVFLFLYRYVPNRHLTFRSVLPGALFATLGWILASSLFAFYVNNFGNYTKTYGSLGGIIVLLTWLYISGIIIVVGGEINATLAFDAEGKAKPDCKKFALELPFLKKKKGGKPLPPSANT</sequence>
<feature type="transmembrane region" description="Helical" evidence="6">
    <location>
        <begin position="88"/>
        <end position="109"/>
    </location>
</feature>
<keyword evidence="5 6" id="KW-0472">Membrane</keyword>
<dbReference type="GO" id="GO:0005886">
    <property type="term" value="C:plasma membrane"/>
    <property type="evidence" value="ECO:0007669"/>
    <property type="project" value="UniProtKB-SubCell"/>
</dbReference>